<dbReference type="AlphaFoldDB" id="A0AAV7NPR8"/>
<sequence length="73" mass="8741">MFRETGMTLRLTERTSRETGKTRRLMERTSRETGKMARLKERTSEAWKTPTTQNEVAEPNTEKQRKKPREKEK</sequence>
<reference evidence="2" key="1">
    <citation type="journal article" date="2022" name="bioRxiv">
        <title>Sequencing and chromosome-scale assembly of the giantPleurodeles waltlgenome.</title>
        <authorList>
            <person name="Brown T."/>
            <person name="Elewa A."/>
            <person name="Iarovenko S."/>
            <person name="Subramanian E."/>
            <person name="Araus A.J."/>
            <person name="Petzold A."/>
            <person name="Susuki M."/>
            <person name="Suzuki K.-i.T."/>
            <person name="Hayashi T."/>
            <person name="Toyoda A."/>
            <person name="Oliveira C."/>
            <person name="Osipova E."/>
            <person name="Leigh N.D."/>
            <person name="Simon A."/>
            <person name="Yun M.H."/>
        </authorList>
    </citation>
    <scope>NUCLEOTIDE SEQUENCE</scope>
    <source>
        <strain evidence="2">20211129_DDA</strain>
        <tissue evidence="2">Liver</tissue>
    </source>
</reference>
<feature type="compositionally biased region" description="Basic residues" evidence="1">
    <location>
        <begin position="64"/>
        <end position="73"/>
    </location>
</feature>
<gene>
    <name evidence="2" type="ORF">NDU88_006260</name>
</gene>
<proteinExistence type="predicted"/>
<organism evidence="2 3">
    <name type="scientific">Pleurodeles waltl</name>
    <name type="common">Iberian ribbed newt</name>
    <dbReference type="NCBI Taxonomy" id="8319"/>
    <lineage>
        <taxon>Eukaryota</taxon>
        <taxon>Metazoa</taxon>
        <taxon>Chordata</taxon>
        <taxon>Craniata</taxon>
        <taxon>Vertebrata</taxon>
        <taxon>Euteleostomi</taxon>
        <taxon>Amphibia</taxon>
        <taxon>Batrachia</taxon>
        <taxon>Caudata</taxon>
        <taxon>Salamandroidea</taxon>
        <taxon>Salamandridae</taxon>
        <taxon>Pleurodelinae</taxon>
        <taxon>Pleurodeles</taxon>
    </lineage>
</organism>
<dbReference type="Proteomes" id="UP001066276">
    <property type="component" value="Chromosome 8"/>
</dbReference>
<feature type="region of interest" description="Disordered" evidence="1">
    <location>
        <begin position="1"/>
        <end position="73"/>
    </location>
</feature>
<evidence type="ECO:0000256" key="1">
    <source>
        <dbReference type="SAM" id="MobiDB-lite"/>
    </source>
</evidence>
<feature type="compositionally biased region" description="Basic and acidic residues" evidence="1">
    <location>
        <begin position="11"/>
        <end position="45"/>
    </location>
</feature>
<evidence type="ECO:0000313" key="3">
    <source>
        <dbReference type="Proteomes" id="UP001066276"/>
    </source>
</evidence>
<name>A0AAV7NPR8_PLEWA</name>
<comment type="caution">
    <text evidence="2">The sequence shown here is derived from an EMBL/GenBank/DDBJ whole genome shotgun (WGS) entry which is preliminary data.</text>
</comment>
<keyword evidence="3" id="KW-1185">Reference proteome</keyword>
<evidence type="ECO:0000313" key="2">
    <source>
        <dbReference type="EMBL" id="KAJ1118065.1"/>
    </source>
</evidence>
<accession>A0AAV7NPR8</accession>
<dbReference type="EMBL" id="JANPWB010000012">
    <property type="protein sequence ID" value="KAJ1118065.1"/>
    <property type="molecule type" value="Genomic_DNA"/>
</dbReference>
<protein>
    <submittedName>
        <fullName evidence="2">Uncharacterized protein</fullName>
    </submittedName>
</protein>